<evidence type="ECO:0000313" key="1">
    <source>
        <dbReference type="EMBL" id="SMC65871.1"/>
    </source>
</evidence>
<dbReference type="Gene3D" id="2.170.130.10">
    <property type="entry name" value="TonB-dependent receptor, plug domain"/>
    <property type="match status" value="1"/>
</dbReference>
<dbReference type="InterPro" id="IPR037066">
    <property type="entry name" value="Plug_dom_sf"/>
</dbReference>
<dbReference type="Proteomes" id="UP000192756">
    <property type="component" value="Unassembled WGS sequence"/>
</dbReference>
<evidence type="ECO:0000313" key="2">
    <source>
        <dbReference type="Proteomes" id="UP000192756"/>
    </source>
</evidence>
<proteinExistence type="predicted"/>
<keyword evidence="1" id="KW-0675">Receptor</keyword>
<accession>A0A1W2AZI8</accession>
<reference evidence="2" key="1">
    <citation type="submission" date="2017-04" db="EMBL/GenBank/DDBJ databases">
        <authorList>
            <person name="Varghese N."/>
            <person name="Submissions S."/>
        </authorList>
    </citation>
    <scope>NUCLEOTIDE SEQUENCE [LARGE SCALE GENOMIC DNA]</scope>
    <source>
        <strain evidence="2">DSM 12126</strain>
    </source>
</reference>
<keyword evidence="2" id="KW-1185">Reference proteome</keyword>
<name>A0A1W2AZI8_9SPHI</name>
<sequence length="835" mass="93738">MNEFWHLANLLLQYHLTIYSIDMQKKKTTPAPAILRPFTFNLLLLFCLCTSAFSQNFNQTVRGVITDQDSKQPIAGATVTIAGSNPLKAILSGKDGSFRFDHMPIGRITLYVSNLGYQKIILPNIVVNSGKETVLNINMQEAVAQLEGIVLTFDKNKGQPLNDMTLVSGRSVSPEQTNRYAGGFNDPSRILSNFAGVTSSQDGSNDIIVRGNSPKYMQWRLEGMQITNPNHFSDQSAVGGSISALNNNLLATSDFYTGAFSAEYGDVLSGVYDVKLRQGNNEKFESTFGLGALGTELTIEGPFKKGYKGSYLVNYRYSTISLLSDLGLVDGLNGTLNFQDAAFKVVLPTERAGLFSIFGLVGFSNFLFKDVSPALWQTPGNRFVPNKIAEDYNKGSHLANLGLNHTLTINKNSYINTGLSFSGEGIDDDVFENFKTDTSESNQLNFNGRLRRSAYRGEITYNNKLGPKLKLQAGSKYALLDYNFNQSMFKDSSNVRSTLVNFKENISTVRNFISFRYRFNEKLTTVFGVQNMNVLLFSRSTVEPRFSLNWELDKTSAISAGYGKHSTMESIHHYYAQVKLPDGSHTEPNKDLDLLKAHHFVLGYEKRFGKHMMVKLETYYQDLYNLPVANSKDNIFATINEGLDFHYLDLVNKGTGKNYGVELTVERFFNKNFYYLLNASVYNSTYKALDGIERNTRFNGNYLVNVLFGKDFPKLGKAKNKTLSFNSRAFFGGGKKIIPLLRGSDGNLAVDPASNRFYDYSKAYDKDIEDIYQITMSFSYKINKPRATHEIFLNIDNVTNSRAKLTEFYDPGEAGAVGHMKQMSVFPNLMYRVYF</sequence>
<dbReference type="EMBL" id="FWXT01000001">
    <property type="protein sequence ID" value="SMC65871.1"/>
    <property type="molecule type" value="Genomic_DNA"/>
</dbReference>
<dbReference type="SUPFAM" id="SSF56935">
    <property type="entry name" value="Porins"/>
    <property type="match status" value="1"/>
</dbReference>
<protein>
    <submittedName>
        <fullName evidence="1">Outer membrane receptor proteins, mostly Fe transport</fullName>
    </submittedName>
</protein>
<dbReference type="AlphaFoldDB" id="A0A1W2AZI8"/>
<dbReference type="STRING" id="151894.SAMN04488524_1767"/>
<dbReference type="InterPro" id="IPR008969">
    <property type="entry name" value="CarboxyPept-like_regulatory"/>
</dbReference>
<organism evidence="1 2">
    <name type="scientific">Pedobacter africanus</name>
    <dbReference type="NCBI Taxonomy" id="151894"/>
    <lineage>
        <taxon>Bacteria</taxon>
        <taxon>Pseudomonadati</taxon>
        <taxon>Bacteroidota</taxon>
        <taxon>Sphingobacteriia</taxon>
        <taxon>Sphingobacteriales</taxon>
        <taxon>Sphingobacteriaceae</taxon>
        <taxon>Pedobacter</taxon>
    </lineage>
</organism>
<dbReference type="Pfam" id="PF13620">
    <property type="entry name" value="CarboxypepD_reg"/>
    <property type="match status" value="1"/>
</dbReference>
<dbReference type="SUPFAM" id="SSF49464">
    <property type="entry name" value="Carboxypeptidase regulatory domain-like"/>
    <property type="match status" value="1"/>
</dbReference>
<gene>
    <name evidence="1" type="ORF">SAMN04488524_1767</name>
</gene>
<dbReference type="Gene3D" id="2.60.40.1120">
    <property type="entry name" value="Carboxypeptidase-like, regulatory domain"/>
    <property type="match status" value="1"/>
</dbReference>